<reference evidence="3 4" key="1">
    <citation type="journal article" date="2018" name="Sci. Rep.">
        <title>Genomic signatures of local adaptation to the degree of environmental predictability in rotifers.</title>
        <authorList>
            <person name="Franch-Gras L."/>
            <person name="Hahn C."/>
            <person name="Garcia-Roger E.M."/>
            <person name="Carmona M.J."/>
            <person name="Serra M."/>
            <person name="Gomez A."/>
        </authorList>
    </citation>
    <scope>NUCLEOTIDE SEQUENCE [LARGE SCALE GENOMIC DNA]</scope>
    <source>
        <strain evidence="3">HYR1</strain>
    </source>
</reference>
<keyword evidence="2" id="KW-0472">Membrane</keyword>
<dbReference type="AlphaFoldDB" id="A0A3M7SW36"/>
<evidence type="ECO:0000256" key="2">
    <source>
        <dbReference type="SAM" id="Phobius"/>
    </source>
</evidence>
<gene>
    <name evidence="3" type="ORF">BpHYR1_012441</name>
</gene>
<comment type="caution">
    <text evidence="3">The sequence shown here is derived from an EMBL/GenBank/DDBJ whole genome shotgun (WGS) entry which is preliminary data.</text>
</comment>
<sequence>MGSRNALGSGARTSTSSTGKAHHKKPRTFIYYVTLFPLICHRDPVNLLGNNVVLKSQLAYTNIELHLEQKKYPLLAIVMLQFLISAIIFYFLHQVSVINLERQCEILVQKLQYKKKYNKEQYTVSIEILPFYNLLKKKISHGLIFSV</sequence>
<proteinExistence type="predicted"/>
<dbReference type="EMBL" id="REGN01000691">
    <property type="protein sequence ID" value="RNA39976.1"/>
    <property type="molecule type" value="Genomic_DNA"/>
</dbReference>
<evidence type="ECO:0000313" key="3">
    <source>
        <dbReference type="EMBL" id="RNA39976.1"/>
    </source>
</evidence>
<accession>A0A3M7SW36</accession>
<keyword evidence="4" id="KW-1185">Reference proteome</keyword>
<keyword evidence="2" id="KW-1133">Transmembrane helix</keyword>
<protein>
    <submittedName>
        <fullName evidence="3">Uncharacterized protein</fullName>
    </submittedName>
</protein>
<evidence type="ECO:0000313" key="4">
    <source>
        <dbReference type="Proteomes" id="UP000276133"/>
    </source>
</evidence>
<feature type="region of interest" description="Disordered" evidence="1">
    <location>
        <begin position="1"/>
        <end position="21"/>
    </location>
</feature>
<dbReference type="Proteomes" id="UP000276133">
    <property type="component" value="Unassembled WGS sequence"/>
</dbReference>
<evidence type="ECO:0000256" key="1">
    <source>
        <dbReference type="SAM" id="MobiDB-lite"/>
    </source>
</evidence>
<organism evidence="3 4">
    <name type="scientific">Brachionus plicatilis</name>
    <name type="common">Marine rotifer</name>
    <name type="synonym">Brachionus muelleri</name>
    <dbReference type="NCBI Taxonomy" id="10195"/>
    <lineage>
        <taxon>Eukaryota</taxon>
        <taxon>Metazoa</taxon>
        <taxon>Spiralia</taxon>
        <taxon>Gnathifera</taxon>
        <taxon>Rotifera</taxon>
        <taxon>Eurotatoria</taxon>
        <taxon>Monogononta</taxon>
        <taxon>Pseudotrocha</taxon>
        <taxon>Ploima</taxon>
        <taxon>Brachionidae</taxon>
        <taxon>Brachionus</taxon>
    </lineage>
</organism>
<name>A0A3M7SW36_BRAPC</name>
<feature type="transmembrane region" description="Helical" evidence="2">
    <location>
        <begin position="72"/>
        <end position="92"/>
    </location>
</feature>
<keyword evidence="2" id="KW-0812">Transmembrane</keyword>